<evidence type="ECO:0000256" key="4">
    <source>
        <dbReference type="ARBA" id="ARBA00022782"/>
    </source>
</evidence>
<evidence type="ECO:0000256" key="8">
    <source>
        <dbReference type="ARBA" id="ARBA00023159"/>
    </source>
</evidence>
<evidence type="ECO:0000313" key="15">
    <source>
        <dbReference type="EMBL" id="CAD7241417.1"/>
    </source>
</evidence>
<feature type="domain" description="HMG box" evidence="14">
    <location>
        <begin position="150"/>
        <end position="218"/>
    </location>
</feature>
<dbReference type="EMBL" id="LR899651">
    <property type="protein sequence ID" value="CAD7241417.1"/>
    <property type="molecule type" value="Genomic_DNA"/>
</dbReference>
<dbReference type="Pfam" id="PF00505">
    <property type="entry name" value="HMG_box"/>
    <property type="match status" value="1"/>
</dbReference>
<feature type="DNA-binding region" description="HMG box" evidence="12">
    <location>
        <begin position="150"/>
        <end position="218"/>
    </location>
</feature>
<evidence type="ECO:0000256" key="10">
    <source>
        <dbReference type="ARBA" id="ARBA00032498"/>
    </source>
</evidence>
<dbReference type="GO" id="GO:0005516">
    <property type="term" value="F:calmodulin binding"/>
    <property type="evidence" value="ECO:0007669"/>
    <property type="project" value="UniProtKB-KW"/>
</dbReference>
<keyword evidence="6" id="KW-0726">Sexual differentiation</keyword>
<dbReference type="Gene3D" id="1.10.30.10">
    <property type="entry name" value="High mobility group box domain"/>
    <property type="match status" value="1"/>
</dbReference>
<gene>
    <name evidence="15" type="ORF">DSTB1V02_LOCUS1408</name>
</gene>
<evidence type="ECO:0000256" key="13">
    <source>
        <dbReference type="SAM" id="MobiDB-lite"/>
    </source>
</evidence>
<keyword evidence="8" id="KW-0010">Activator</keyword>
<organism evidence="15">
    <name type="scientific">Darwinula stevensoni</name>
    <dbReference type="NCBI Taxonomy" id="69355"/>
    <lineage>
        <taxon>Eukaryota</taxon>
        <taxon>Metazoa</taxon>
        <taxon>Ecdysozoa</taxon>
        <taxon>Arthropoda</taxon>
        <taxon>Crustacea</taxon>
        <taxon>Oligostraca</taxon>
        <taxon>Ostracoda</taxon>
        <taxon>Podocopa</taxon>
        <taxon>Podocopida</taxon>
        <taxon>Darwinulocopina</taxon>
        <taxon>Darwinuloidea</taxon>
        <taxon>Darwinulidae</taxon>
        <taxon>Darwinula</taxon>
    </lineage>
</organism>
<evidence type="ECO:0000256" key="2">
    <source>
        <dbReference type="ARBA" id="ARBA00005998"/>
    </source>
</evidence>
<evidence type="ECO:0000256" key="1">
    <source>
        <dbReference type="ARBA" id="ARBA00004324"/>
    </source>
</evidence>
<sequence length="503" mass="56598">MEPNMGLEPYFGGRAGDYHQDGIPLVTPVYDINTPDDPSCPSDFTELQPVQHYSMEGNAMTTVEVESRITDPDDRSYATVTLNFESLDCLDPDEQEQSSTLSEFDLNMFGSEGYGRPCPSSPSILTRTDLRFMEAYREEFLASLYQHSAIPRPPNAFMVFAKEWRPKLAQQFNQESNKDISVRLGQVWKALDAEEKRKYYALSHVAEEDHKQKYPGYVYNPREARLRKALRDLGLEPQGIISLLEARDSIWHLDENGEEEPLTPKARQRDVMDRLLASVGVQMSPSTARPRSRSHHSSGPLPMLIPPHDPQYSSQSFILPPPTSPLSCISSVMLTAAPGVDSTVTTTADTFCMDTTQPELINAPQLILYQYPTADSSPFEASSLQKQLSQGCHSFRLPKNELFQPVFTVKTVESIVKFHSEALDFWREFRTVIDDAEGKEGAEQEKKQNDVGMEKAGLKGEEKEEEKDGYIYLSVEGAFDFDESHINVSSILSRTHLSTIMGS</sequence>
<reference evidence="15" key="1">
    <citation type="submission" date="2020-11" db="EMBL/GenBank/DDBJ databases">
        <authorList>
            <person name="Tran Van P."/>
        </authorList>
    </citation>
    <scope>NUCLEOTIDE SEQUENCE</scope>
</reference>
<evidence type="ECO:0000256" key="7">
    <source>
        <dbReference type="ARBA" id="ARBA00023125"/>
    </source>
</evidence>
<keyword evidence="9" id="KW-0804">Transcription</keyword>
<evidence type="ECO:0000256" key="12">
    <source>
        <dbReference type="PROSITE-ProRule" id="PRU00267"/>
    </source>
</evidence>
<dbReference type="SMART" id="SM00398">
    <property type="entry name" value="HMG"/>
    <property type="match status" value="1"/>
</dbReference>
<keyword evidence="4" id="KW-0221">Differentiation</keyword>
<dbReference type="GO" id="GO:0000978">
    <property type="term" value="F:RNA polymerase II cis-regulatory region sequence-specific DNA binding"/>
    <property type="evidence" value="ECO:0007669"/>
    <property type="project" value="TreeGrafter"/>
</dbReference>
<comment type="subcellular location">
    <subcellularLocation>
        <location evidence="1">Nucleus speckle</location>
    </subcellularLocation>
</comment>
<dbReference type="InterPro" id="IPR009071">
    <property type="entry name" value="HMG_box_dom"/>
</dbReference>
<name>A0A7R8X275_9CRUS</name>
<dbReference type="PANTHER" id="PTHR10270:SF161">
    <property type="entry name" value="SEX-DETERMINING REGION Y PROTEIN"/>
    <property type="match status" value="1"/>
</dbReference>
<dbReference type="PROSITE" id="PS50118">
    <property type="entry name" value="HMG_BOX_2"/>
    <property type="match status" value="1"/>
</dbReference>
<dbReference type="GO" id="GO:0001228">
    <property type="term" value="F:DNA-binding transcription activator activity, RNA polymerase II-specific"/>
    <property type="evidence" value="ECO:0007669"/>
    <property type="project" value="TreeGrafter"/>
</dbReference>
<accession>A0A7R8X275</accession>
<dbReference type="AlphaFoldDB" id="A0A7R8X275"/>
<keyword evidence="5" id="KW-0112">Calmodulin-binding</keyword>
<dbReference type="GO" id="GO:0016607">
    <property type="term" value="C:nuclear speck"/>
    <property type="evidence" value="ECO:0007669"/>
    <property type="project" value="UniProtKB-SubCell"/>
</dbReference>
<evidence type="ECO:0000256" key="9">
    <source>
        <dbReference type="ARBA" id="ARBA00023163"/>
    </source>
</evidence>
<feature type="region of interest" description="Disordered" evidence="13">
    <location>
        <begin position="437"/>
        <end position="462"/>
    </location>
</feature>
<dbReference type="SUPFAM" id="SSF47095">
    <property type="entry name" value="HMG-box"/>
    <property type="match status" value="1"/>
</dbReference>
<keyword evidence="7 12" id="KW-0238">DNA-binding</keyword>
<dbReference type="GO" id="GO:0030154">
    <property type="term" value="P:cell differentiation"/>
    <property type="evidence" value="ECO:0007669"/>
    <property type="project" value="UniProtKB-KW"/>
</dbReference>
<dbReference type="OrthoDB" id="6247875at2759"/>
<evidence type="ECO:0000256" key="5">
    <source>
        <dbReference type="ARBA" id="ARBA00022860"/>
    </source>
</evidence>
<evidence type="ECO:0000259" key="14">
    <source>
        <dbReference type="PROSITE" id="PS50118"/>
    </source>
</evidence>
<evidence type="ECO:0000256" key="11">
    <source>
        <dbReference type="ARBA" id="ARBA00045821"/>
    </source>
</evidence>
<dbReference type="InterPro" id="IPR036910">
    <property type="entry name" value="HMG_box_dom_sf"/>
</dbReference>
<dbReference type="Proteomes" id="UP000677054">
    <property type="component" value="Unassembled WGS sequence"/>
</dbReference>
<evidence type="ECO:0000256" key="6">
    <source>
        <dbReference type="ARBA" id="ARBA00022928"/>
    </source>
</evidence>
<evidence type="ECO:0000256" key="3">
    <source>
        <dbReference type="ARBA" id="ARBA00019052"/>
    </source>
</evidence>
<evidence type="ECO:0000313" key="16">
    <source>
        <dbReference type="Proteomes" id="UP000677054"/>
    </source>
</evidence>
<comment type="similarity">
    <text evidence="2">Belongs to the SRY family.</text>
</comment>
<comment type="function">
    <text evidence="11">Transcriptional regulator that controls a genetic switch in male development. It is necessary and sufficient for initiating male sex determination by directing the development of supporting cell precursors (pre-Sertoli cells) as Sertoli rather than granulosa cells. Involved in different aspects of gene regulation including promoter activation or repression. Binds to the DNA consensus sequence 5'-[AT]AACAA[AT]-3'. SRY HMG box recognizes DNA by partial intercalation in the minor groove and promotes DNA bending. Also involved in pre-mRNA splicing. In male adult brain involved in the maintenance of motor functions of dopaminergic neurons.</text>
</comment>
<dbReference type="InterPro" id="IPR050140">
    <property type="entry name" value="SRY-related_HMG-box_TF-like"/>
</dbReference>
<protein>
    <recommendedName>
        <fullName evidence="3">Sex-determining region Y protein</fullName>
    </recommendedName>
    <alternativeName>
        <fullName evidence="10">Testis-determining factor</fullName>
    </alternativeName>
</protein>
<dbReference type="GO" id="GO:0007548">
    <property type="term" value="P:sex differentiation"/>
    <property type="evidence" value="ECO:0007669"/>
    <property type="project" value="UniProtKB-KW"/>
</dbReference>
<dbReference type="EMBL" id="CAJPEV010000134">
    <property type="protein sequence ID" value="CAG0881121.1"/>
    <property type="molecule type" value="Genomic_DNA"/>
</dbReference>
<proteinExistence type="inferred from homology"/>
<keyword evidence="16" id="KW-1185">Reference proteome</keyword>
<keyword evidence="12" id="KW-0539">Nucleus</keyword>
<dbReference type="PANTHER" id="PTHR10270">
    <property type="entry name" value="SOX TRANSCRIPTION FACTOR"/>
    <property type="match status" value="1"/>
</dbReference>